<feature type="binding site" evidence="6">
    <location>
        <position position="298"/>
    </location>
    <ligand>
        <name>Zn(2+)</name>
        <dbReference type="ChEBI" id="CHEBI:29105"/>
    </ligand>
</feature>
<feature type="binding site" evidence="6">
    <location>
        <position position="297"/>
    </location>
    <ligand>
        <name>Zn(2+)</name>
        <dbReference type="ChEBI" id="CHEBI:29105"/>
    </ligand>
</feature>
<reference evidence="9" key="1">
    <citation type="submission" date="2015-09" db="EMBL/GenBank/DDBJ databases">
        <authorList>
            <person name="Shao Z."/>
            <person name="Wang L."/>
        </authorList>
    </citation>
    <scope>NUCLEOTIDE SEQUENCE [LARGE SCALE GENOMIC DNA]</scope>
    <source>
        <strain evidence="9">F13-1</strain>
    </source>
</reference>
<keyword evidence="4 6" id="KW-0862">Zinc</keyword>
<dbReference type="PIRSF" id="PIRSF037505">
    <property type="entry name" value="Betaine_HMT"/>
    <property type="match status" value="1"/>
</dbReference>
<dbReference type="InterPro" id="IPR036589">
    <property type="entry name" value="HCY_dom_sf"/>
</dbReference>
<comment type="cofactor">
    <cofactor evidence="6">
        <name>Zn(2+)</name>
        <dbReference type="ChEBI" id="CHEBI:29105"/>
    </cofactor>
</comment>
<keyword evidence="1 6" id="KW-0489">Methyltransferase</keyword>
<dbReference type="SUPFAM" id="SSF82282">
    <property type="entry name" value="Homocysteine S-methyltransferase"/>
    <property type="match status" value="1"/>
</dbReference>
<proteinExistence type="predicted"/>
<feature type="domain" description="Hcy-binding" evidence="7">
    <location>
        <begin position="3"/>
        <end position="312"/>
    </location>
</feature>
<dbReference type="GO" id="GO:0008270">
    <property type="term" value="F:zinc ion binding"/>
    <property type="evidence" value="ECO:0007669"/>
    <property type="project" value="InterPro"/>
</dbReference>
<evidence type="ECO:0000256" key="2">
    <source>
        <dbReference type="ARBA" id="ARBA00022679"/>
    </source>
</evidence>
<evidence type="ECO:0000256" key="6">
    <source>
        <dbReference type="PROSITE-ProRule" id="PRU00333"/>
    </source>
</evidence>
<evidence type="ECO:0000256" key="1">
    <source>
        <dbReference type="ARBA" id="ARBA00022603"/>
    </source>
</evidence>
<keyword evidence="9" id="KW-1185">Reference proteome</keyword>
<dbReference type="InterPro" id="IPR017226">
    <property type="entry name" value="BHMT-like"/>
</dbReference>
<dbReference type="KEGG" id="zdf:AN401_13465"/>
<dbReference type="Pfam" id="PF02574">
    <property type="entry name" value="S-methyl_trans"/>
    <property type="match status" value="1"/>
</dbReference>
<dbReference type="Proteomes" id="UP000217763">
    <property type="component" value="Chromosome"/>
</dbReference>
<dbReference type="NCBIfam" id="NF007020">
    <property type="entry name" value="PRK09485.1"/>
    <property type="match status" value="1"/>
</dbReference>
<accession>A0A291HRJ6</accession>
<organism evidence="8 9">
    <name type="scientific">Zobellella denitrificans</name>
    <dbReference type="NCBI Taxonomy" id="347534"/>
    <lineage>
        <taxon>Bacteria</taxon>
        <taxon>Pseudomonadati</taxon>
        <taxon>Pseudomonadota</taxon>
        <taxon>Gammaproteobacteria</taxon>
        <taxon>Aeromonadales</taxon>
        <taxon>Aeromonadaceae</taxon>
        <taxon>Zobellella</taxon>
    </lineage>
</organism>
<feature type="binding site" evidence="6">
    <location>
        <position position="232"/>
    </location>
    <ligand>
        <name>Zn(2+)</name>
        <dbReference type="ChEBI" id="CHEBI:29105"/>
    </ligand>
</feature>
<dbReference type="Gene3D" id="3.20.20.330">
    <property type="entry name" value="Homocysteine-binding-like domain"/>
    <property type="match status" value="1"/>
</dbReference>
<evidence type="ECO:0000313" key="8">
    <source>
        <dbReference type="EMBL" id="ATG74742.1"/>
    </source>
</evidence>
<gene>
    <name evidence="8" type="primary">mmuM</name>
    <name evidence="8" type="ORF">AN401_13465</name>
</gene>
<dbReference type="InterPro" id="IPR003726">
    <property type="entry name" value="HCY_dom"/>
</dbReference>
<dbReference type="EMBL" id="CP012621">
    <property type="protein sequence ID" value="ATG74742.1"/>
    <property type="molecule type" value="Genomic_DNA"/>
</dbReference>
<dbReference type="PANTHER" id="PTHR46015">
    <property type="entry name" value="ZGC:172121"/>
    <property type="match status" value="1"/>
</dbReference>
<dbReference type="AlphaFoldDB" id="A0A291HRJ6"/>
<dbReference type="RefSeq" id="WP_096779674.1">
    <property type="nucleotide sequence ID" value="NZ_CP012621.1"/>
</dbReference>
<evidence type="ECO:0000259" key="7">
    <source>
        <dbReference type="PROSITE" id="PS50970"/>
    </source>
</evidence>
<protein>
    <recommendedName>
        <fullName evidence="5">S-methylmethionine:homocysteine methyltransferase</fullName>
    </recommendedName>
</protein>
<dbReference type="PANTHER" id="PTHR46015:SF1">
    <property type="entry name" value="HOMOCYSTEINE S-METHYLTRANSFERASE-LIKE ISOFORM 1"/>
    <property type="match status" value="1"/>
</dbReference>
<sequence>MTNPIETLLAQFPLAILDGALATELESRGCDLKDPLWSAKVLIEQPELIYAVHHDYFAAGADVAITASYQATFEAFARRGLDAGQAAVLMQRAVQLAVAARDDFWQGLSAEQRALRPRPLVAASVGPYGAMLADGSEYRGHYELDEAGLMAFHRPRLEVLLAAGADLLACETLPCLSEARALARLMEAHPGACGWISFSCRDGEHNSQGERLRDCVTALAPFDSVVALGLNCTAPEHVPGLLQSVRGATAKPLLVYPNSGEQYDAGHKCWHGPADSEQFALAAGRWQREGAALIGGCCRTSPADIAAVAALLRPAAG</sequence>
<dbReference type="InterPro" id="IPR051486">
    <property type="entry name" value="Hcy_S-methyltransferase"/>
</dbReference>
<name>A0A291HRJ6_9GAMM</name>
<dbReference type="GO" id="GO:0033528">
    <property type="term" value="P:S-methylmethionine cycle"/>
    <property type="evidence" value="ECO:0007669"/>
    <property type="project" value="TreeGrafter"/>
</dbReference>
<evidence type="ECO:0000256" key="5">
    <source>
        <dbReference type="ARBA" id="ARBA00076752"/>
    </source>
</evidence>
<dbReference type="PROSITE" id="PS50970">
    <property type="entry name" value="HCY"/>
    <property type="match status" value="1"/>
</dbReference>
<evidence type="ECO:0000256" key="4">
    <source>
        <dbReference type="ARBA" id="ARBA00022833"/>
    </source>
</evidence>
<dbReference type="GO" id="GO:0009086">
    <property type="term" value="P:methionine biosynthetic process"/>
    <property type="evidence" value="ECO:0007669"/>
    <property type="project" value="InterPro"/>
</dbReference>
<dbReference type="GO" id="GO:0008898">
    <property type="term" value="F:S-adenosylmethionine-homocysteine S-methyltransferase activity"/>
    <property type="evidence" value="ECO:0007669"/>
    <property type="project" value="TreeGrafter"/>
</dbReference>
<keyword evidence="2 6" id="KW-0808">Transferase</keyword>
<dbReference type="FunFam" id="3.20.20.330:FF:000002">
    <property type="entry name" value="Homocysteine S-methyltransferase"/>
    <property type="match status" value="1"/>
</dbReference>
<keyword evidence="3 6" id="KW-0479">Metal-binding</keyword>
<evidence type="ECO:0000313" key="9">
    <source>
        <dbReference type="Proteomes" id="UP000217763"/>
    </source>
</evidence>
<dbReference type="GO" id="GO:0032259">
    <property type="term" value="P:methylation"/>
    <property type="evidence" value="ECO:0007669"/>
    <property type="project" value="UniProtKB-KW"/>
</dbReference>
<evidence type="ECO:0000256" key="3">
    <source>
        <dbReference type="ARBA" id="ARBA00022723"/>
    </source>
</evidence>